<dbReference type="InterPro" id="IPR008978">
    <property type="entry name" value="HSP20-like_chaperone"/>
</dbReference>
<comment type="caution">
    <text evidence="4">The sequence shown here is derived from an EMBL/GenBank/DDBJ whole genome shotgun (WGS) entry which is preliminary data.</text>
</comment>
<dbReference type="PROSITE" id="PS01031">
    <property type="entry name" value="SHSP"/>
    <property type="match status" value="1"/>
</dbReference>
<dbReference type="PATRIC" id="fig|1423792.3.peg.444"/>
<dbReference type="EMBL" id="AZEC01000001">
    <property type="protein sequence ID" value="KRL14780.1"/>
    <property type="molecule type" value="Genomic_DNA"/>
</dbReference>
<name>A0A0R1N485_9LACO</name>
<evidence type="ECO:0000313" key="5">
    <source>
        <dbReference type="Proteomes" id="UP000051330"/>
    </source>
</evidence>
<dbReference type="STRING" id="1423792.FD09_GL000440"/>
<dbReference type="SUPFAM" id="SSF49764">
    <property type="entry name" value="HSP20-like chaperones"/>
    <property type="match status" value="1"/>
</dbReference>
<dbReference type="Proteomes" id="UP000051330">
    <property type="component" value="Unassembled WGS sequence"/>
</dbReference>
<dbReference type="Gene3D" id="2.60.40.790">
    <property type="match status" value="1"/>
</dbReference>
<dbReference type="CDD" id="cd06471">
    <property type="entry name" value="ACD_LpsHSP_like"/>
    <property type="match status" value="1"/>
</dbReference>
<evidence type="ECO:0000259" key="3">
    <source>
        <dbReference type="PROSITE" id="PS01031"/>
    </source>
</evidence>
<evidence type="ECO:0000313" key="4">
    <source>
        <dbReference type="EMBL" id="KRL14780.1"/>
    </source>
</evidence>
<reference evidence="4 5" key="1">
    <citation type="journal article" date="2015" name="Genome Announc.">
        <title>Expanding the biotechnology potential of lactobacilli through comparative genomics of 213 strains and associated genera.</title>
        <authorList>
            <person name="Sun Z."/>
            <person name="Harris H.M."/>
            <person name="McCann A."/>
            <person name="Guo C."/>
            <person name="Argimon S."/>
            <person name="Zhang W."/>
            <person name="Yang X."/>
            <person name="Jeffery I.B."/>
            <person name="Cooney J.C."/>
            <person name="Kagawa T.F."/>
            <person name="Liu W."/>
            <person name="Song Y."/>
            <person name="Salvetti E."/>
            <person name="Wrobel A."/>
            <person name="Rasinkangas P."/>
            <person name="Parkhill J."/>
            <person name="Rea M.C."/>
            <person name="O'Sullivan O."/>
            <person name="Ritari J."/>
            <person name="Douillard F.P."/>
            <person name="Paul Ross R."/>
            <person name="Yang R."/>
            <person name="Briner A.E."/>
            <person name="Felis G.E."/>
            <person name="de Vos W.M."/>
            <person name="Barrangou R."/>
            <person name="Klaenhammer T.R."/>
            <person name="Caufield P.W."/>
            <person name="Cui Y."/>
            <person name="Zhang H."/>
            <person name="O'Toole P.W."/>
        </authorList>
    </citation>
    <scope>NUCLEOTIDE SEQUENCE [LARGE SCALE GENOMIC DNA]</scope>
    <source>
        <strain evidence="4 5">DSM 12744</strain>
    </source>
</reference>
<accession>A0A0R1N485</accession>
<dbReference type="InterPro" id="IPR031107">
    <property type="entry name" value="Small_HSP"/>
</dbReference>
<feature type="domain" description="SHSP" evidence="3">
    <location>
        <begin position="43"/>
        <end position="158"/>
    </location>
</feature>
<keyword evidence="4" id="KW-0346">Stress response</keyword>
<gene>
    <name evidence="4" type="ORF">FD09_GL000440</name>
</gene>
<dbReference type="AlphaFoldDB" id="A0A0R1N485"/>
<evidence type="ECO:0000256" key="2">
    <source>
        <dbReference type="RuleBase" id="RU003616"/>
    </source>
</evidence>
<evidence type="ECO:0000256" key="1">
    <source>
        <dbReference type="PROSITE-ProRule" id="PRU00285"/>
    </source>
</evidence>
<dbReference type="InterPro" id="IPR002068">
    <property type="entry name" value="A-crystallin/Hsp20_dom"/>
</dbReference>
<dbReference type="Pfam" id="PF00011">
    <property type="entry name" value="HSP20"/>
    <property type="match status" value="1"/>
</dbReference>
<proteinExistence type="inferred from homology"/>
<dbReference type="PANTHER" id="PTHR11527">
    <property type="entry name" value="HEAT-SHOCK PROTEIN 20 FAMILY MEMBER"/>
    <property type="match status" value="1"/>
</dbReference>
<protein>
    <submittedName>
        <fullName evidence="4">Molecular chaperone (Small heat shock protein)</fullName>
    </submittedName>
</protein>
<sequence>MAMNDMMTRRNNNDLMNGDPFFDNLSQRFCGPVSNWMDWFNPLVNTTAVNGLRTDVKETNDSYITRVDIPGVDKNDIKLNYHDNVLSINVVKKNVSDHADKDGNVLMSERSYGAMSRSYQLPNVDVNGIQANYDKGVLTVTLPKLNGKEDASHNIDIQ</sequence>
<organism evidence="4 5">
    <name type="scientific">Schleiferilactobacillus perolens DSM 12744</name>
    <dbReference type="NCBI Taxonomy" id="1423792"/>
    <lineage>
        <taxon>Bacteria</taxon>
        <taxon>Bacillati</taxon>
        <taxon>Bacillota</taxon>
        <taxon>Bacilli</taxon>
        <taxon>Lactobacillales</taxon>
        <taxon>Lactobacillaceae</taxon>
        <taxon>Schleiferilactobacillus</taxon>
    </lineage>
</organism>
<comment type="similarity">
    <text evidence="1 2">Belongs to the small heat shock protein (HSP20) family.</text>
</comment>
<keyword evidence="5" id="KW-1185">Reference proteome</keyword>